<protein>
    <submittedName>
        <fullName evidence="2">Uncharacterized protein</fullName>
    </submittedName>
</protein>
<keyword evidence="3" id="KW-1185">Reference proteome</keyword>
<evidence type="ECO:0000313" key="3">
    <source>
        <dbReference type="Proteomes" id="UP000017819"/>
    </source>
</evidence>
<dbReference type="Proteomes" id="UP000017819">
    <property type="component" value="Unassembled WGS sequence"/>
</dbReference>
<evidence type="ECO:0000256" key="1">
    <source>
        <dbReference type="SAM" id="MobiDB-lite"/>
    </source>
</evidence>
<name>V4TFJ9_9HYPH</name>
<evidence type="ECO:0000313" key="2">
    <source>
        <dbReference type="EMBL" id="ESR24903.1"/>
    </source>
</evidence>
<dbReference type="STRING" id="631454.N177_2226"/>
<gene>
    <name evidence="2" type="ORF">N177_2226</name>
</gene>
<proteinExistence type="predicted"/>
<dbReference type="EMBL" id="AWXZ01000029">
    <property type="protein sequence ID" value="ESR24903.1"/>
    <property type="molecule type" value="Genomic_DNA"/>
</dbReference>
<organism evidence="2 3">
    <name type="scientific">Lutibaculum baratangense AMV1</name>
    <dbReference type="NCBI Taxonomy" id="631454"/>
    <lineage>
        <taxon>Bacteria</taxon>
        <taxon>Pseudomonadati</taxon>
        <taxon>Pseudomonadota</taxon>
        <taxon>Alphaproteobacteria</taxon>
        <taxon>Hyphomicrobiales</taxon>
        <taxon>Tepidamorphaceae</taxon>
        <taxon>Lutibaculum</taxon>
    </lineage>
</organism>
<sequence length="73" mass="7073">MRDGALAAGGRRAAAVALAAVAAAVALSFLIESAGPLLAAGLIDAGNTADVAAAEPPVPQPSQARPGEPLRLF</sequence>
<feature type="region of interest" description="Disordered" evidence="1">
    <location>
        <begin position="53"/>
        <end position="73"/>
    </location>
</feature>
<reference evidence="2 3" key="1">
    <citation type="journal article" date="2014" name="Genome Announc.">
        <title>Draft Genome Sequence of Lutibaculum baratangense Strain AMV1T, Isolated from a Mud Volcano in Andamans, India.</title>
        <authorList>
            <person name="Singh A."/>
            <person name="Sreenivas A."/>
            <person name="Sathyanarayana Reddy G."/>
            <person name="Pinnaka A.K."/>
            <person name="Shivaji S."/>
        </authorList>
    </citation>
    <scope>NUCLEOTIDE SEQUENCE [LARGE SCALE GENOMIC DNA]</scope>
    <source>
        <strain evidence="2 3">AMV1</strain>
    </source>
</reference>
<dbReference type="AlphaFoldDB" id="V4TFJ9"/>
<comment type="caution">
    <text evidence="2">The sequence shown here is derived from an EMBL/GenBank/DDBJ whole genome shotgun (WGS) entry which is preliminary data.</text>
</comment>
<accession>V4TFJ9</accession>